<dbReference type="SUPFAM" id="SSF55874">
    <property type="entry name" value="ATPase domain of HSP90 chaperone/DNA topoisomerase II/histidine kinase"/>
    <property type="match status" value="1"/>
</dbReference>
<evidence type="ECO:0000256" key="3">
    <source>
        <dbReference type="ARBA" id="ARBA00022553"/>
    </source>
</evidence>
<dbReference type="PROSITE" id="PS50109">
    <property type="entry name" value="HIS_KIN"/>
    <property type="match status" value="1"/>
</dbReference>
<dbReference type="InterPro" id="IPR036890">
    <property type="entry name" value="HATPase_C_sf"/>
</dbReference>
<reference evidence="5 6" key="1">
    <citation type="submission" date="2016-10" db="EMBL/GenBank/DDBJ databases">
        <authorList>
            <person name="de Groot N.N."/>
        </authorList>
    </citation>
    <scope>NUCLEOTIDE SEQUENCE [LARGE SCALE GENOMIC DNA]</scope>
    <source>
        <strain evidence="5 6">DSM 23842</strain>
    </source>
</reference>
<accession>A0A1H3Y7R9</accession>
<dbReference type="Pfam" id="PF13474">
    <property type="entry name" value="SnoaL_3"/>
    <property type="match status" value="1"/>
</dbReference>
<dbReference type="PRINTS" id="PR00344">
    <property type="entry name" value="BCTRLSENSOR"/>
</dbReference>
<dbReference type="InterPro" id="IPR005467">
    <property type="entry name" value="His_kinase_dom"/>
</dbReference>
<name>A0A1H3Y7R9_BIZPA</name>
<dbReference type="SUPFAM" id="SSF54427">
    <property type="entry name" value="NTF2-like"/>
    <property type="match status" value="1"/>
</dbReference>
<dbReference type="PANTHER" id="PTHR43065">
    <property type="entry name" value="SENSOR HISTIDINE KINASE"/>
    <property type="match status" value="1"/>
</dbReference>
<dbReference type="InterPro" id="IPR003661">
    <property type="entry name" value="HisK_dim/P_dom"/>
</dbReference>
<dbReference type="Gene3D" id="3.30.565.10">
    <property type="entry name" value="Histidine kinase-like ATPase, C-terminal domain"/>
    <property type="match status" value="1"/>
</dbReference>
<sequence>MQLTNTLEKEVLNSYNTWLYSYLNGDIVTYDSYFDDTYHFIGSTDNEEYLNKKETTNFFKATSDQLAGKCDLRNETKIIEKFNDLIFITHLFDGWFINGEDWSYYGRFRFSSVMKNKENEWKFIHQHFSTTDSKTSNGETIGFDKVNLENQELRDAIKRRTFELETKNRELEIEGALERIRAQAVAMKQPSDLLDIVVTMRNEFNKLGHEAHYFWHMMWLPEKYEKAMTSGDGSKIGFVMELPKHIHGDIPLLAKWEKSNEPTVVYAMDTEKAINYVDKMMQLGDFKNSDPQAPSHENIRDIGGLTFIMARTTHGEIGYSLPGIVKNPPVEDLNILILFAGAFDLAHRRFLDLQKAEHQAREVEIELALEKVRGRTMAMKHSDELQEASFLLDQQVRGLGIKTWGCAFNIYGENESTEWFGNEAGVLPTYTVPHKGIFKEYYQNGQEGKSLLIKVFNGEECLSHYEYMSSLPIIGDVLKNLKKTNTSFPTYQIDHVAYFKYGYLLFITREPVPDAYAVFKRFAKVFEQTYTRFLDLQKFEAQAREAQIEAALERVRSCAMSMHKSDDLTKAVDIVFSELKQLEFNTVRCGIGIFNDQSNYVNVWTTSSHNNKETSHLSGDEKLEGHPLLDGIYKAWQKQVDFSYTLKNKDLEKYYQVVASSNLPVTAPNDNNQLTTQYYHVVVFPAGGLFAFSDTEFTEDKKLLMKRFGEVFHLSFTRHLDLKQAEEQAREAQIEMALEKVRSRTMAMQSSSELSEAANNLFLQVQALGIPAWSAGYCIWEDKDKKNVWCNMSSEGEIQKGFSLPTIGEGYDFYNPHRDKKSFHVSELGGKKLVKHYDFMKTLPGIRDVLEDFKLKGIALPTFQIFHIIYFTHGYLMFITYEPVPKDWDVFKRFGKVFQQTYTRFLDLQKSEAQAREAQIETALEKVRSRTMAMQKGEEVKAVVVLLYKELIALGVTNFVTCGYVEINENTKKQETWVTNPGGDSLDLFFLPLTGDAHFDARYEAWKKQQTVFHQTVEGKERRKHLEYAITTFNSKEAEEMVLNQFPDPTVFYCFNFSHGYLHLVCNSNLTKKEENLLARFTKVFEQTYARFLDLNKSEAQARESQIQLSLERVRAKAMSMHNSEGIDDVLTVLCGQFDDIGILPMSTNMTVFDFENNSFIFRETGKYGDRSFGKQTIALDAMDNWTETVNQWKADNPFAVNKLHFAKEQLPEVWEVFHESFASMPENFKITPEDYPDGIYHTAGKHPFGYLGINQTRPATDEEERIVIKFANEFGRAYQRFIDLQKAEAQTKEAQIEASLEKVRNVALSLTKSEDMLDVAKALYEQLLDLGFTDMRNAIIDIHNDDETFLDYDYSHDMSSAITKFSFYGDPVIEQQIKKVESSNDAFFEIELKGKQIEELIETRLRNGEKDDPRLRNTQHLTYNLYSFGNGAIGISNFGILSDEQKSLLKRFRNVFTFAYQRYTEISNTEAQAREAKIEAALEKVRSVALSINESTELLHIAKALYEQLIELEFNNIRNVIIDVNNEDDKTFLDYDYSHEMGGSVTLMSYDDDPTLDEQVRVIAETTDGFSEMTLKGQQLQDLIDMRRKNGEAEDPRLLKTDSLSYLLYAFGNGAIGISNFGSLNKDEKSILDRFRNVFTFAYQRFKDLQVKEEQSAKLLSEKLRLEETLTDLQLTQKQLIQSEKMASLGELTAGIAHEIQNPLNFVNNFSEVSKELLEEMKEEIENGDMKEVKALMNDVIKNLEKINHHGKRADGIVKGMLQHSRASGNQKEPTNINALADEYFRLAYHGLRAKDKSFNAHLKTNYDESIKPVKVIPQEFGRVVLNLFTNAFYAVDEKSTGTEDKDYKPTVSVSTKNLKDKVTITVKDNGNGIPKHIIDKIFQPFFTTKPTGKGTGLGLSMSYDIIKAHDGELTVNTIEGESTEFTIHLPLTASTLSDR</sequence>
<dbReference type="Gene3D" id="3.10.450.50">
    <property type="match status" value="1"/>
</dbReference>
<evidence type="ECO:0000313" key="6">
    <source>
        <dbReference type="Proteomes" id="UP000198846"/>
    </source>
</evidence>
<proteinExistence type="predicted"/>
<keyword evidence="5" id="KW-0418">Kinase</keyword>
<dbReference type="RefSeq" id="WP_092133202.1">
    <property type="nucleotide sequence ID" value="NZ_FNQK01000006.1"/>
</dbReference>
<evidence type="ECO:0000313" key="5">
    <source>
        <dbReference type="EMBL" id="SEA06898.1"/>
    </source>
</evidence>
<keyword evidence="5" id="KW-0808">Transferase</keyword>
<dbReference type="Pfam" id="PF02518">
    <property type="entry name" value="HATPase_c"/>
    <property type="match status" value="1"/>
</dbReference>
<dbReference type="Proteomes" id="UP000198846">
    <property type="component" value="Unassembled WGS sequence"/>
</dbReference>
<dbReference type="EC" id="2.7.13.3" evidence="2"/>
<dbReference type="InterPro" id="IPR004358">
    <property type="entry name" value="Sig_transdc_His_kin-like_C"/>
</dbReference>
<keyword evidence="6" id="KW-1185">Reference proteome</keyword>
<dbReference type="InterPro" id="IPR003594">
    <property type="entry name" value="HATPase_dom"/>
</dbReference>
<dbReference type="Gene3D" id="1.10.287.130">
    <property type="match status" value="1"/>
</dbReference>
<dbReference type="CDD" id="cd00082">
    <property type="entry name" value="HisKA"/>
    <property type="match status" value="1"/>
</dbReference>
<comment type="catalytic activity">
    <reaction evidence="1">
        <text>ATP + protein L-histidine = ADP + protein N-phospho-L-histidine.</text>
        <dbReference type="EC" id="2.7.13.3"/>
    </reaction>
</comment>
<dbReference type="OrthoDB" id="1931120at2"/>
<dbReference type="SMART" id="SM00387">
    <property type="entry name" value="HATPase_c"/>
    <property type="match status" value="1"/>
</dbReference>
<gene>
    <name evidence="5" type="ORF">SAMN04487990_10661</name>
</gene>
<dbReference type="InterPro" id="IPR037401">
    <property type="entry name" value="SnoaL-like"/>
</dbReference>
<dbReference type="SUPFAM" id="SSF47384">
    <property type="entry name" value="Homodimeric domain of signal transducing histidine kinase"/>
    <property type="match status" value="1"/>
</dbReference>
<dbReference type="InterPro" id="IPR036097">
    <property type="entry name" value="HisK_dim/P_sf"/>
</dbReference>
<dbReference type="InterPro" id="IPR032710">
    <property type="entry name" value="NTF2-like_dom_sf"/>
</dbReference>
<keyword evidence="3" id="KW-0597">Phosphoprotein</keyword>
<evidence type="ECO:0000256" key="1">
    <source>
        <dbReference type="ARBA" id="ARBA00000085"/>
    </source>
</evidence>
<dbReference type="STRING" id="283786.SAMN04487990_10661"/>
<dbReference type="GO" id="GO:0000155">
    <property type="term" value="F:phosphorelay sensor kinase activity"/>
    <property type="evidence" value="ECO:0007669"/>
    <property type="project" value="InterPro"/>
</dbReference>
<protein>
    <recommendedName>
        <fullName evidence="2">histidine kinase</fullName>
        <ecNumber evidence="2">2.7.13.3</ecNumber>
    </recommendedName>
</protein>
<dbReference type="PANTHER" id="PTHR43065:SF42">
    <property type="entry name" value="TWO-COMPONENT SENSOR PPRA"/>
    <property type="match status" value="1"/>
</dbReference>
<organism evidence="5 6">
    <name type="scientific">Bizionia paragorgiae</name>
    <dbReference type="NCBI Taxonomy" id="283786"/>
    <lineage>
        <taxon>Bacteria</taxon>
        <taxon>Pseudomonadati</taxon>
        <taxon>Bacteroidota</taxon>
        <taxon>Flavobacteriia</taxon>
        <taxon>Flavobacteriales</taxon>
        <taxon>Flavobacteriaceae</taxon>
        <taxon>Bizionia</taxon>
    </lineage>
</organism>
<evidence type="ECO:0000259" key="4">
    <source>
        <dbReference type="PROSITE" id="PS50109"/>
    </source>
</evidence>
<evidence type="ECO:0000256" key="2">
    <source>
        <dbReference type="ARBA" id="ARBA00012438"/>
    </source>
</evidence>
<feature type="domain" description="Histidine kinase" evidence="4">
    <location>
        <begin position="1696"/>
        <end position="1935"/>
    </location>
</feature>
<dbReference type="EMBL" id="FNQK01000006">
    <property type="protein sequence ID" value="SEA06898.1"/>
    <property type="molecule type" value="Genomic_DNA"/>
</dbReference>